<dbReference type="EMBL" id="LAVV01014069">
    <property type="protein sequence ID" value="KNZ45069.1"/>
    <property type="molecule type" value="Genomic_DNA"/>
</dbReference>
<gene>
    <name evidence="1" type="ORF">VP01_8518g1</name>
</gene>
<accession>A0A0L6U944</accession>
<dbReference type="VEuPathDB" id="FungiDB:VP01_8518g1"/>
<name>A0A0L6U944_9BASI</name>
<dbReference type="AlphaFoldDB" id="A0A0L6U944"/>
<proteinExistence type="predicted"/>
<organism evidence="1 2">
    <name type="scientific">Puccinia sorghi</name>
    <dbReference type="NCBI Taxonomy" id="27349"/>
    <lineage>
        <taxon>Eukaryota</taxon>
        <taxon>Fungi</taxon>
        <taxon>Dikarya</taxon>
        <taxon>Basidiomycota</taxon>
        <taxon>Pucciniomycotina</taxon>
        <taxon>Pucciniomycetes</taxon>
        <taxon>Pucciniales</taxon>
        <taxon>Pucciniaceae</taxon>
        <taxon>Puccinia</taxon>
    </lineage>
</organism>
<protein>
    <submittedName>
        <fullName evidence="1">Uncharacterized protein</fullName>
    </submittedName>
</protein>
<sequence>LHDTSTKTCEFRHTARSQKCDSPLFDSKGLPLKQYSTQNLEQWLERFLKRDGIETLLEKSVNYLNPKQDAGILDCLWDGSCWSNSSILLITPCKSPIPTSKHFLCRHNPWSIRTHCPSDE</sequence>
<evidence type="ECO:0000313" key="1">
    <source>
        <dbReference type="EMBL" id="KNZ45069.1"/>
    </source>
</evidence>
<feature type="non-terminal residue" evidence="1">
    <location>
        <position position="1"/>
    </location>
</feature>
<reference evidence="1 2" key="1">
    <citation type="submission" date="2015-08" db="EMBL/GenBank/DDBJ databases">
        <title>Next Generation Sequencing and Analysis of the Genome of Puccinia sorghi L Schw, the Causal Agent of Maize Common Rust.</title>
        <authorList>
            <person name="Rochi L."/>
            <person name="Burguener G."/>
            <person name="Darino M."/>
            <person name="Turjanski A."/>
            <person name="Kreff E."/>
            <person name="Dieguez M.J."/>
            <person name="Sacco F."/>
        </authorList>
    </citation>
    <scope>NUCLEOTIDE SEQUENCE [LARGE SCALE GENOMIC DNA]</scope>
    <source>
        <strain evidence="1 2">RO10H11247</strain>
    </source>
</reference>
<dbReference type="Proteomes" id="UP000037035">
    <property type="component" value="Unassembled WGS sequence"/>
</dbReference>
<evidence type="ECO:0000313" key="2">
    <source>
        <dbReference type="Proteomes" id="UP000037035"/>
    </source>
</evidence>
<keyword evidence="2" id="KW-1185">Reference proteome</keyword>
<comment type="caution">
    <text evidence="1">The sequence shown here is derived from an EMBL/GenBank/DDBJ whole genome shotgun (WGS) entry which is preliminary data.</text>
</comment>